<evidence type="ECO:0000256" key="1">
    <source>
        <dbReference type="ARBA" id="ARBA00022441"/>
    </source>
</evidence>
<proteinExistence type="predicted"/>
<comment type="caution">
    <text evidence="4">The sequence shown here is derived from an EMBL/GenBank/DDBJ whole genome shotgun (WGS) entry which is preliminary data.</text>
</comment>
<name>A0A0P7C5J4_9BACT</name>
<evidence type="ECO:0000313" key="5">
    <source>
        <dbReference type="Proteomes" id="UP000050454"/>
    </source>
</evidence>
<dbReference type="AlphaFoldDB" id="A0A0P7C5J4"/>
<dbReference type="InterPro" id="IPR015915">
    <property type="entry name" value="Kelch-typ_b-propeller"/>
</dbReference>
<evidence type="ECO:0000259" key="3">
    <source>
        <dbReference type="Pfam" id="PF21882"/>
    </source>
</evidence>
<dbReference type="InterPro" id="IPR054075">
    <property type="entry name" value="Gp53-like_C"/>
</dbReference>
<dbReference type="PANTHER" id="PTHR46344:SF27">
    <property type="entry name" value="KELCH REPEAT SUPERFAMILY PROTEIN"/>
    <property type="match status" value="1"/>
</dbReference>
<gene>
    <name evidence="4" type="ORF">AFM12_14875</name>
</gene>
<dbReference type="Gene3D" id="2.120.10.80">
    <property type="entry name" value="Kelch-type beta propeller"/>
    <property type="match status" value="1"/>
</dbReference>
<evidence type="ECO:0000313" key="4">
    <source>
        <dbReference type="EMBL" id="KPM47434.1"/>
    </source>
</evidence>
<dbReference type="EMBL" id="LGTQ01000011">
    <property type="protein sequence ID" value="KPM47434.1"/>
    <property type="molecule type" value="Genomic_DNA"/>
</dbReference>
<keyword evidence="2" id="KW-0677">Repeat</keyword>
<dbReference type="SUPFAM" id="SSF117281">
    <property type="entry name" value="Kelch motif"/>
    <property type="match status" value="1"/>
</dbReference>
<evidence type="ECO:0000256" key="2">
    <source>
        <dbReference type="ARBA" id="ARBA00022737"/>
    </source>
</evidence>
<keyword evidence="1" id="KW-0880">Kelch repeat</keyword>
<dbReference type="Pfam" id="PF01344">
    <property type="entry name" value="Kelch_1"/>
    <property type="match status" value="1"/>
</dbReference>
<dbReference type="Proteomes" id="UP000050454">
    <property type="component" value="Unassembled WGS sequence"/>
</dbReference>
<accession>A0A0P7C5J4</accession>
<dbReference type="Pfam" id="PF21882">
    <property type="entry name" value="Gp53-like_C"/>
    <property type="match status" value="1"/>
</dbReference>
<reference evidence="4 5" key="1">
    <citation type="submission" date="2015-07" db="EMBL/GenBank/DDBJ databases">
        <title>The draft genome sequence of Leadbetterella sp. JN14-9.</title>
        <authorList>
            <person name="Liu Y."/>
            <person name="Du J."/>
            <person name="Shao Z."/>
        </authorList>
    </citation>
    <scope>NUCLEOTIDE SEQUENCE [LARGE SCALE GENOMIC DNA]</scope>
    <source>
        <strain evidence="4 5">JN14-9</strain>
    </source>
</reference>
<sequence length="526" mass="56783">MAQSVLSGTDTGEPSLLLDMKSDHQGILIPRFDEAARNALPNPAAGTQIINTETGCLEIFNGISWIPHCGLITPTEEIDSSLLGTDVWKELTVTNTSDFATFEIDHKIHYVNTAVGYHKVFDPATVTWMLPAADFSGPFRLNSAVFKMGELAIVAGGVSFSASNPTAVGVALQDVWAYDPSTNSWSQKANLPSARENAFAFSIGDKGFVGGGSKQGTLYPDFYEFDLAANQWIARASLPVGRTQAASFSIGRKGYVATGKVKVGNSILNDSNVLSYDPSSDTWTTMASLSVSEGRYSALGFTLDGMGYFGFGKVSEQQLHYDLWQFDPNESQLRKMKSAPDAFYLPRNGFAVVNDRAYIGGFYKTWVYQNKRYSQSTPLNTLPNSTFKTGTWSKENGIITPESVKIGIGKENPVASLDINGTLSFDAWQNQDLSDNGYVLMGGLLLQWGTSAYSSSAEKQVNYPTPFGNLFSLTASLSSGANNGSGANVPVKTMNVGNSNFFIAGTKAFSNDNVSKIRWMAVGTPP</sequence>
<dbReference type="Gene3D" id="2.60.40.3940">
    <property type="match status" value="1"/>
</dbReference>
<dbReference type="PANTHER" id="PTHR46344">
    <property type="entry name" value="OS02G0202900 PROTEIN"/>
    <property type="match status" value="1"/>
</dbReference>
<keyword evidence="5" id="KW-1185">Reference proteome</keyword>
<dbReference type="InterPro" id="IPR006652">
    <property type="entry name" value="Kelch_1"/>
</dbReference>
<organism evidence="4 5">
    <name type="scientific">Jiulongibacter sediminis</name>
    <dbReference type="NCBI Taxonomy" id="1605367"/>
    <lineage>
        <taxon>Bacteria</taxon>
        <taxon>Pseudomonadati</taxon>
        <taxon>Bacteroidota</taxon>
        <taxon>Cytophagia</taxon>
        <taxon>Cytophagales</taxon>
        <taxon>Leadbetterellaceae</taxon>
        <taxon>Jiulongibacter</taxon>
    </lineage>
</organism>
<dbReference type="STRING" id="1605367.AFM12_14875"/>
<protein>
    <recommendedName>
        <fullName evidence="3">Putative tail fiber protein gp53-like C-terminal domain-containing protein</fullName>
    </recommendedName>
</protein>
<feature type="domain" description="Putative tail fiber protein gp53-like C-terminal" evidence="3">
    <location>
        <begin position="442"/>
        <end position="523"/>
    </location>
</feature>